<evidence type="ECO:0000313" key="4">
    <source>
        <dbReference type="Proteomes" id="UP001210211"/>
    </source>
</evidence>
<sequence length="514" mass="57375">MKIVQCFLLFLFTACYVCRSNYTFKYLVFLSWHKTFKTLVLRCRFCHSPWQDHRVPQVIYLRSLLLVHSQLRFTISFPLFTEKSGGERKEHSHGDQSKVRKLLEAASSGNISVLKETVMELNGGKEISDKIRELKDAKGHSALHLGASRGRTEICQYLVEDLSFPVDFLTAKGETPLCHAAMQGHEATARYLISQGANLVAPSKEGSSPLHYAAKYGQDKMLKYLLSLGVPVDVTCNHAAGPPLIMAAACGQASTTEVLLQHHANVNGATSIDYTPLFMSVGSGSLECTKLCIKAGADVNFNCPLDMAIHVGSIEIIKCLLKAGSNPNVRNECGWLPIERAVMSGKWDIVEMLFPLTSPVPEVHDWSVRGLLQYLNSNNFIVKNEAISKKNLADLKVKGADSFKKKEYVNAIFFYSKAAVLDSGDAALFSNRSLCIHRLGDGEMALKDAEMARRLRPEWPKAYYRIGAAYMLLENYEEAFGAFEYGLRLDPTNIEMKKAHWEALDCLRKSRFGE</sequence>
<evidence type="ECO:0000313" key="3">
    <source>
        <dbReference type="EMBL" id="KAJ3687180.1"/>
    </source>
</evidence>
<dbReference type="PROSITE" id="PS50293">
    <property type="entry name" value="TPR_REGION"/>
    <property type="match status" value="1"/>
</dbReference>
<dbReference type="PROSITE" id="PS50297">
    <property type="entry name" value="ANK_REP_REGION"/>
    <property type="match status" value="3"/>
</dbReference>
<dbReference type="PANTHER" id="PTHR46224">
    <property type="entry name" value="ANKYRIN REPEAT FAMILY PROTEIN"/>
    <property type="match status" value="1"/>
</dbReference>
<dbReference type="SMART" id="SM00028">
    <property type="entry name" value="TPR"/>
    <property type="match status" value="3"/>
</dbReference>
<dbReference type="SMART" id="SM00248">
    <property type="entry name" value="ANK"/>
    <property type="match status" value="7"/>
</dbReference>
<keyword evidence="2" id="KW-0802">TPR repeat</keyword>
<organism evidence="3 4">
    <name type="scientific">Rhynchospora tenuis</name>
    <dbReference type="NCBI Taxonomy" id="198213"/>
    <lineage>
        <taxon>Eukaryota</taxon>
        <taxon>Viridiplantae</taxon>
        <taxon>Streptophyta</taxon>
        <taxon>Embryophyta</taxon>
        <taxon>Tracheophyta</taxon>
        <taxon>Spermatophyta</taxon>
        <taxon>Magnoliopsida</taxon>
        <taxon>Liliopsida</taxon>
        <taxon>Poales</taxon>
        <taxon>Cyperaceae</taxon>
        <taxon>Cyperoideae</taxon>
        <taxon>Rhynchosporeae</taxon>
        <taxon>Rhynchospora</taxon>
    </lineage>
</organism>
<dbReference type="Pfam" id="PF12796">
    <property type="entry name" value="Ank_2"/>
    <property type="match status" value="1"/>
</dbReference>
<comment type="caution">
    <text evidence="3">The sequence shown here is derived from an EMBL/GenBank/DDBJ whole genome shotgun (WGS) entry which is preliminary data.</text>
</comment>
<dbReference type="PANTHER" id="PTHR46224:SF6">
    <property type="entry name" value="ANKYRIN REPEAT FAMILY PROTEIN"/>
    <property type="match status" value="1"/>
</dbReference>
<dbReference type="PROSITE" id="PS50088">
    <property type="entry name" value="ANK_REPEAT"/>
    <property type="match status" value="3"/>
</dbReference>
<dbReference type="EMBL" id="JAMRDG010000002">
    <property type="protein sequence ID" value="KAJ3687180.1"/>
    <property type="molecule type" value="Genomic_DNA"/>
</dbReference>
<dbReference type="InterPro" id="IPR036770">
    <property type="entry name" value="Ankyrin_rpt-contain_sf"/>
</dbReference>
<keyword evidence="1" id="KW-0040">ANK repeat</keyword>
<dbReference type="PROSITE" id="PS50005">
    <property type="entry name" value="TPR"/>
    <property type="match status" value="1"/>
</dbReference>
<dbReference type="Pfam" id="PF00023">
    <property type="entry name" value="Ank"/>
    <property type="match status" value="1"/>
</dbReference>
<dbReference type="Gene3D" id="1.25.40.20">
    <property type="entry name" value="Ankyrin repeat-containing domain"/>
    <property type="match status" value="2"/>
</dbReference>
<evidence type="ECO:0000256" key="1">
    <source>
        <dbReference type="PROSITE-ProRule" id="PRU00023"/>
    </source>
</evidence>
<dbReference type="Pfam" id="PF13637">
    <property type="entry name" value="Ank_4"/>
    <property type="match status" value="1"/>
</dbReference>
<dbReference type="Pfam" id="PF00515">
    <property type="entry name" value="TPR_1"/>
    <property type="match status" value="1"/>
</dbReference>
<dbReference type="Proteomes" id="UP001210211">
    <property type="component" value="Unassembled WGS sequence"/>
</dbReference>
<protein>
    <submittedName>
        <fullName evidence="3">Uncharacterized protein</fullName>
    </submittedName>
</protein>
<feature type="repeat" description="ANK" evidence="1">
    <location>
        <begin position="300"/>
        <end position="332"/>
    </location>
</feature>
<feature type="repeat" description="ANK" evidence="1">
    <location>
        <begin position="205"/>
        <end position="237"/>
    </location>
</feature>
<dbReference type="Gene3D" id="1.25.40.10">
    <property type="entry name" value="Tetratricopeptide repeat domain"/>
    <property type="match status" value="1"/>
</dbReference>
<dbReference type="AlphaFoldDB" id="A0AAD6EJW8"/>
<reference evidence="3 4" key="1">
    <citation type="journal article" date="2022" name="Cell">
        <title>Repeat-based holocentromeres influence genome architecture and karyotype evolution.</title>
        <authorList>
            <person name="Hofstatter P.G."/>
            <person name="Thangavel G."/>
            <person name="Lux T."/>
            <person name="Neumann P."/>
            <person name="Vondrak T."/>
            <person name="Novak P."/>
            <person name="Zhang M."/>
            <person name="Costa L."/>
            <person name="Castellani M."/>
            <person name="Scott A."/>
            <person name="Toegelov H."/>
            <person name="Fuchs J."/>
            <person name="Mata-Sucre Y."/>
            <person name="Dias Y."/>
            <person name="Vanzela A.L.L."/>
            <person name="Huettel B."/>
            <person name="Almeida C.C.S."/>
            <person name="Simkova H."/>
            <person name="Souza G."/>
            <person name="Pedrosa-Harand A."/>
            <person name="Macas J."/>
            <person name="Mayer K.F.X."/>
            <person name="Houben A."/>
            <person name="Marques A."/>
        </authorList>
    </citation>
    <scope>NUCLEOTIDE SEQUENCE [LARGE SCALE GENOMIC DNA]</scope>
    <source>
        <strain evidence="3">RhyTen1mFocal</strain>
    </source>
</reference>
<feature type="repeat" description="ANK" evidence="1">
    <location>
        <begin position="172"/>
        <end position="204"/>
    </location>
</feature>
<proteinExistence type="predicted"/>
<dbReference type="SUPFAM" id="SSF48403">
    <property type="entry name" value="Ankyrin repeat"/>
    <property type="match status" value="1"/>
</dbReference>
<accession>A0AAD6EJW8</accession>
<dbReference type="PRINTS" id="PR01415">
    <property type="entry name" value="ANKYRIN"/>
</dbReference>
<dbReference type="InterPro" id="IPR019734">
    <property type="entry name" value="TPR_rpt"/>
</dbReference>
<feature type="repeat" description="TPR" evidence="2">
    <location>
        <begin position="460"/>
        <end position="493"/>
    </location>
</feature>
<evidence type="ECO:0000256" key="2">
    <source>
        <dbReference type="PROSITE-ProRule" id="PRU00339"/>
    </source>
</evidence>
<keyword evidence="4" id="KW-1185">Reference proteome</keyword>
<dbReference type="InterPro" id="IPR002110">
    <property type="entry name" value="Ankyrin_rpt"/>
</dbReference>
<dbReference type="InterPro" id="IPR051616">
    <property type="entry name" value="Cul2-RING_E3_ligase_SR"/>
</dbReference>
<gene>
    <name evidence="3" type="ORF">LUZ61_016344</name>
</gene>
<name>A0AAD6EJW8_9POAL</name>
<dbReference type="InterPro" id="IPR011990">
    <property type="entry name" value="TPR-like_helical_dom_sf"/>
</dbReference>
<dbReference type="SUPFAM" id="SSF48452">
    <property type="entry name" value="TPR-like"/>
    <property type="match status" value="1"/>
</dbReference>
<dbReference type="PROSITE" id="PS51257">
    <property type="entry name" value="PROKAR_LIPOPROTEIN"/>
    <property type="match status" value="1"/>
</dbReference>